<proteinExistence type="predicted"/>
<evidence type="ECO:0000313" key="1">
    <source>
        <dbReference type="EMBL" id="KAJ9070377.1"/>
    </source>
</evidence>
<accession>A0ACC2T763</accession>
<keyword evidence="2" id="KW-1185">Reference proteome</keyword>
<reference evidence="1" key="1">
    <citation type="submission" date="2022-04" db="EMBL/GenBank/DDBJ databases">
        <title>Genome of the entomopathogenic fungus Entomophthora muscae.</title>
        <authorList>
            <person name="Elya C."/>
            <person name="Lovett B.R."/>
            <person name="Lee E."/>
            <person name="Macias A.M."/>
            <person name="Hajek A.E."/>
            <person name="De Bivort B.L."/>
            <person name="Kasson M.T."/>
            <person name="De Fine Licht H.H."/>
            <person name="Stajich J.E."/>
        </authorList>
    </citation>
    <scope>NUCLEOTIDE SEQUENCE</scope>
    <source>
        <strain evidence="1">Berkeley</strain>
    </source>
</reference>
<comment type="caution">
    <text evidence="1">The sequence shown here is derived from an EMBL/GenBank/DDBJ whole genome shotgun (WGS) entry which is preliminary data.</text>
</comment>
<evidence type="ECO:0000313" key="2">
    <source>
        <dbReference type="Proteomes" id="UP001165960"/>
    </source>
</evidence>
<dbReference type="EMBL" id="QTSX02003577">
    <property type="protein sequence ID" value="KAJ9070377.1"/>
    <property type="molecule type" value="Genomic_DNA"/>
</dbReference>
<name>A0ACC2T763_9FUNG</name>
<organism evidence="1 2">
    <name type="scientific">Entomophthora muscae</name>
    <dbReference type="NCBI Taxonomy" id="34485"/>
    <lineage>
        <taxon>Eukaryota</taxon>
        <taxon>Fungi</taxon>
        <taxon>Fungi incertae sedis</taxon>
        <taxon>Zoopagomycota</taxon>
        <taxon>Entomophthoromycotina</taxon>
        <taxon>Entomophthoromycetes</taxon>
        <taxon>Entomophthorales</taxon>
        <taxon>Entomophthoraceae</taxon>
        <taxon>Entomophthora</taxon>
    </lineage>
</organism>
<gene>
    <name evidence="1" type="ORF">DSO57_1008674</name>
</gene>
<protein>
    <submittedName>
        <fullName evidence="1">Uncharacterized protein</fullName>
    </submittedName>
</protein>
<sequence>MKFELVILGLVYGAPMDSEPRKRGDIIGLLGAGVNRASGDVKNIYRKVAIDAMNVGAFVAAGGAYVPDDEDDEDEEEEPGRISSIAKGIISLSPFSTSTKTESPSVIANSLPTQKSAYQAISNKLSSYFGDTQAQSSPEQPAAVSKTSVASPEAIPSAADSKPATPSRLDTLKSILKPQSASADSPDVPSNPGLKAPAAAPSNPNSAKSTTSIPKPQSANAQSKPVSSRINPDSPNFEAKASDYASSKLDSLKSTAASVLKPDYLPSLPTPFSADSKQSAPPKQGFLKSSFPSLTKPEESTSAFGFPKSLNPFS</sequence>
<dbReference type="Proteomes" id="UP001165960">
    <property type="component" value="Unassembled WGS sequence"/>
</dbReference>